<proteinExistence type="predicted"/>
<organism evidence="2">
    <name type="scientific">Aplanochytrium stocchinoi</name>
    <dbReference type="NCBI Taxonomy" id="215587"/>
    <lineage>
        <taxon>Eukaryota</taxon>
        <taxon>Sar</taxon>
        <taxon>Stramenopiles</taxon>
        <taxon>Bigyra</taxon>
        <taxon>Labyrinthulomycetes</taxon>
        <taxon>Thraustochytrida</taxon>
        <taxon>Thraustochytriidae</taxon>
        <taxon>Aplanochytrium</taxon>
    </lineage>
</organism>
<reference evidence="2" key="1">
    <citation type="submission" date="2021-01" db="EMBL/GenBank/DDBJ databases">
        <authorList>
            <person name="Corre E."/>
            <person name="Pelletier E."/>
            <person name="Niang G."/>
            <person name="Scheremetjew M."/>
            <person name="Finn R."/>
            <person name="Kale V."/>
            <person name="Holt S."/>
            <person name="Cochrane G."/>
            <person name="Meng A."/>
            <person name="Brown T."/>
            <person name="Cohen L."/>
        </authorList>
    </citation>
    <scope>NUCLEOTIDE SEQUENCE</scope>
    <source>
        <strain evidence="2">GSBS06</strain>
    </source>
</reference>
<dbReference type="Pfam" id="PF00685">
    <property type="entry name" value="Sulfotransfer_1"/>
    <property type="match status" value="1"/>
</dbReference>
<dbReference type="SUPFAM" id="SSF52540">
    <property type="entry name" value="P-loop containing nucleoside triphosphate hydrolases"/>
    <property type="match status" value="1"/>
</dbReference>
<feature type="domain" description="Sulfotransferase" evidence="1">
    <location>
        <begin position="227"/>
        <end position="370"/>
    </location>
</feature>
<sequence length="421" mass="48650">MSRRNLFYLSAVSAFLLYFSMTDKLFLLSNSYTANSISKDRALDRNMDLKIQTIELNTSNVEKPLKNKNCIHKPKCAEYEAKLSLIDLETKLKSSRVPVIIGGIGDSGTRGVWQACRDLNIYMGNPKELWKTTKDCIPFMQNYNITSNDGDFIVKGPAHFYNPGLRSALSISYDQSTLQNDERWYMGLQYTSKMIVKLYNSVQAYQTAPERTRLYEHAWGFKHPRSLVMLPFINEVLKNKRFRYIHVLRDGRDVSKGDNQAFYKSLCPSLYEIDDVQSNCVEAPGSLRVMSRMKFWSKMNMDVVKWAKKHLDSDTYLIVRIEDLVSRRPECIKRLAKFLNQKASIKKVTRLTESYSVFNSSYNGVKWTEDQKQHLYNYTTVTPGVLDTLRFFGYNESAHMGLSGSCFDLDLDNLNPFSMKS</sequence>
<accession>A0A7S3PGW1</accession>
<dbReference type="Gene3D" id="3.40.50.300">
    <property type="entry name" value="P-loop containing nucleotide triphosphate hydrolases"/>
    <property type="match status" value="1"/>
</dbReference>
<protein>
    <recommendedName>
        <fullName evidence="1">Sulfotransferase domain-containing protein</fullName>
    </recommendedName>
</protein>
<dbReference type="InterPro" id="IPR000863">
    <property type="entry name" value="Sulfotransferase_dom"/>
</dbReference>
<dbReference type="GO" id="GO:0008146">
    <property type="term" value="F:sulfotransferase activity"/>
    <property type="evidence" value="ECO:0007669"/>
    <property type="project" value="InterPro"/>
</dbReference>
<dbReference type="InterPro" id="IPR027417">
    <property type="entry name" value="P-loop_NTPase"/>
</dbReference>
<evidence type="ECO:0000259" key="1">
    <source>
        <dbReference type="Pfam" id="PF00685"/>
    </source>
</evidence>
<dbReference type="AlphaFoldDB" id="A0A7S3PGW1"/>
<gene>
    <name evidence="2" type="ORF">ASTO00021_LOCUS5200</name>
</gene>
<evidence type="ECO:0000313" key="2">
    <source>
        <dbReference type="EMBL" id="CAE0434904.1"/>
    </source>
</evidence>
<dbReference type="EMBL" id="HBIN01007108">
    <property type="protein sequence ID" value="CAE0434904.1"/>
    <property type="molecule type" value="Transcribed_RNA"/>
</dbReference>
<name>A0A7S3PGW1_9STRA</name>